<keyword evidence="1" id="KW-1133">Transmembrane helix</keyword>
<dbReference type="PANTHER" id="PTHR34821:SF2">
    <property type="entry name" value="INNER MEMBRANE PROTEIN YDCZ"/>
    <property type="match status" value="1"/>
</dbReference>
<dbReference type="InterPro" id="IPR006750">
    <property type="entry name" value="YdcZ"/>
</dbReference>
<organism evidence="2 3">
    <name type="scientific">Desulfofundulus luciae</name>
    <dbReference type="NCBI Taxonomy" id="74702"/>
    <lineage>
        <taxon>Bacteria</taxon>
        <taxon>Bacillati</taxon>
        <taxon>Bacillota</taxon>
        <taxon>Clostridia</taxon>
        <taxon>Eubacteriales</taxon>
        <taxon>Peptococcaceae</taxon>
        <taxon>Desulfofundulus</taxon>
    </lineage>
</organism>
<dbReference type="RefSeq" id="WP_307399510.1">
    <property type="nucleotide sequence ID" value="NZ_JAUSUX010000002.1"/>
</dbReference>
<feature type="transmembrane region" description="Helical" evidence="1">
    <location>
        <begin position="91"/>
        <end position="116"/>
    </location>
</feature>
<gene>
    <name evidence="2" type="ORF">J2Z49_000476</name>
</gene>
<dbReference type="Proteomes" id="UP001225644">
    <property type="component" value="Unassembled WGS sequence"/>
</dbReference>
<dbReference type="PANTHER" id="PTHR34821">
    <property type="entry name" value="INNER MEMBRANE PROTEIN YDCZ"/>
    <property type="match status" value="1"/>
</dbReference>
<accession>A0ABU0B1Q2</accession>
<dbReference type="Pfam" id="PF04657">
    <property type="entry name" value="DMT_YdcZ"/>
    <property type="match status" value="1"/>
</dbReference>
<feature type="transmembrane region" description="Helical" evidence="1">
    <location>
        <begin position="35"/>
        <end position="53"/>
    </location>
</feature>
<evidence type="ECO:0000313" key="3">
    <source>
        <dbReference type="Proteomes" id="UP001225644"/>
    </source>
</evidence>
<protein>
    <submittedName>
        <fullName evidence="2">Transporter family-2 protein</fullName>
    </submittedName>
</protein>
<keyword evidence="1" id="KW-0472">Membrane</keyword>
<dbReference type="EMBL" id="JAUSUX010000002">
    <property type="protein sequence ID" value="MDQ0285383.1"/>
    <property type="molecule type" value="Genomic_DNA"/>
</dbReference>
<proteinExistence type="predicted"/>
<sequence>MFFLMLALLAGIFSGMQGPINGGLGSKIGALEAALFNFLTGTFLLAVIVISGGKGNLLLVREAPWWQLTGGLLGAGYVFLMLFTIPRLGAAMALLALITGQMAMGMIADSLGLFGLEQIPVNFYRLAGLILLICSLLLIYKGTGKS</sequence>
<feature type="transmembrane region" description="Helical" evidence="1">
    <location>
        <begin position="123"/>
        <end position="140"/>
    </location>
</feature>
<reference evidence="2 3" key="1">
    <citation type="submission" date="2023-07" db="EMBL/GenBank/DDBJ databases">
        <title>Genomic Encyclopedia of Type Strains, Phase IV (KMG-IV): sequencing the most valuable type-strain genomes for metagenomic binning, comparative biology and taxonomic classification.</title>
        <authorList>
            <person name="Goeker M."/>
        </authorList>
    </citation>
    <scope>NUCLEOTIDE SEQUENCE [LARGE SCALE GENOMIC DNA]</scope>
    <source>
        <strain evidence="2 3">DSM 12396</strain>
    </source>
</reference>
<keyword evidence="3" id="KW-1185">Reference proteome</keyword>
<keyword evidence="1" id="KW-0812">Transmembrane</keyword>
<comment type="caution">
    <text evidence="2">The sequence shown here is derived from an EMBL/GenBank/DDBJ whole genome shotgun (WGS) entry which is preliminary data.</text>
</comment>
<name>A0ABU0B1Q2_9FIRM</name>
<feature type="transmembrane region" description="Helical" evidence="1">
    <location>
        <begin position="65"/>
        <end position="85"/>
    </location>
</feature>
<evidence type="ECO:0000256" key="1">
    <source>
        <dbReference type="SAM" id="Phobius"/>
    </source>
</evidence>
<evidence type="ECO:0000313" key="2">
    <source>
        <dbReference type="EMBL" id="MDQ0285383.1"/>
    </source>
</evidence>